<dbReference type="InParanoid" id="G0PBJ1"/>
<protein>
    <submittedName>
        <fullName evidence="3">Uncharacterized protein</fullName>
    </submittedName>
</protein>
<accession>G0PBJ1</accession>
<keyword evidence="1" id="KW-0472">Membrane</keyword>
<keyword evidence="4" id="KW-1185">Reference proteome</keyword>
<dbReference type="HOGENOM" id="CLU_809478_0_0_1"/>
<keyword evidence="1" id="KW-1133">Transmembrane helix</keyword>
<evidence type="ECO:0000256" key="2">
    <source>
        <dbReference type="SAM" id="SignalP"/>
    </source>
</evidence>
<feature type="signal peptide" evidence="2">
    <location>
        <begin position="1"/>
        <end position="28"/>
    </location>
</feature>
<organism evidence="4">
    <name type="scientific">Caenorhabditis brenneri</name>
    <name type="common">Nematode worm</name>
    <dbReference type="NCBI Taxonomy" id="135651"/>
    <lineage>
        <taxon>Eukaryota</taxon>
        <taxon>Metazoa</taxon>
        <taxon>Ecdysozoa</taxon>
        <taxon>Nematoda</taxon>
        <taxon>Chromadorea</taxon>
        <taxon>Rhabditida</taxon>
        <taxon>Rhabditina</taxon>
        <taxon>Rhabditomorpha</taxon>
        <taxon>Rhabditoidea</taxon>
        <taxon>Rhabditidae</taxon>
        <taxon>Peloderinae</taxon>
        <taxon>Caenorhabditis</taxon>
    </lineage>
</organism>
<feature type="transmembrane region" description="Helical" evidence="1">
    <location>
        <begin position="277"/>
        <end position="300"/>
    </location>
</feature>
<sequence>MRKLPEIMFPVIVLITFVLLQATPASTSETVIFDRILSDHSIGFDILYVLSQAIHENKSIIMDLNADNPLMYRIKKCGRVLLFTHDAVKEQQVIFGTDWIAWMFTLSGQKCSEYEVTNQLYLDVLTDKLTSGVVTFHVADHLSITRMENSLYQNNIPYYLNSSAHETNVFISTLTPLISKVLSSSFLNIHLICDLTSPAKIQFSKCGLVVSNPLYVRGIESVILKNSDLESISRVSQLQCTSDFSQSRFEIRVTTFNRAGGAFALKIVDDTTVAEEAFYIGFVALAFMFLVACCCCVCTCTNSCCFKKKRVLTNEYLETFAMKPLDDRCDTCGESVDAPHHAK</sequence>
<dbReference type="OMA" id="MAFYANT"/>
<keyword evidence="2" id="KW-0732">Signal</keyword>
<dbReference type="EMBL" id="GL380213">
    <property type="protein sequence ID" value="EGT50510.1"/>
    <property type="molecule type" value="Genomic_DNA"/>
</dbReference>
<feature type="chain" id="PRO_5003406623" evidence="2">
    <location>
        <begin position="29"/>
        <end position="343"/>
    </location>
</feature>
<name>G0PBJ1_CAEBE</name>
<evidence type="ECO:0000313" key="4">
    <source>
        <dbReference type="Proteomes" id="UP000008068"/>
    </source>
</evidence>
<dbReference type="eggNOG" id="ENOG502TIE3">
    <property type="taxonomic scope" value="Eukaryota"/>
</dbReference>
<keyword evidence="1" id="KW-0812">Transmembrane</keyword>
<dbReference type="Proteomes" id="UP000008068">
    <property type="component" value="Unassembled WGS sequence"/>
</dbReference>
<gene>
    <name evidence="3" type="ORF">CAEBREN_08990</name>
</gene>
<proteinExistence type="predicted"/>
<dbReference type="AlphaFoldDB" id="G0PBJ1"/>
<evidence type="ECO:0000256" key="1">
    <source>
        <dbReference type="SAM" id="Phobius"/>
    </source>
</evidence>
<dbReference type="OrthoDB" id="5905760at2759"/>
<reference evidence="4" key="1">
    <citation type="submission" date="2011-07" db="EMBL/GenBank/DDBJ databases">
        <authorList>
            <consortium name="Caenorhabditis brenneri Sequencing and Analysis Consortium"/>
            <person name="Wilson R.K."/>
        </authorList>
    </citation>
    <scope>NUCLEOTIDE SEQUENCE [LARGE SCALE GENOMIC DNA]</scope>
    <source>
        <strain evidence="4">PB2801</strain>
    </source>
</reference>
<evidence type="ECO:0000313" key="3">
    <source>
        <dbReference type="EMBL" id="EGT50510.1"/>
    </source>
</evidence>